<dbReference type="SUPFAM" id="SSF48600">
    <property type="entry name" value="Chorismate mutase II"/>
    <property type="match status" value="1"/>
</dbReference>
<dbReference type="PROSITE" id="PS51168">
    <property type="entry name" value="CHORISMATE_MUT_2"/>
    <property type="match status" value="1"/>
</dbReference>
<gene>
    <name evidence="3" type="ORF">CHU95_08720</name>
</gene>
<dbReference type="SMART" id="SM00830">
    <property type="entry name" value="CM_2"/>
    <property type="match status" value="1"/>
</dbReference>
<dbReference type="OrthoDB" id="7268348at2"/>
<name>A0A255Z1I9_9PROT</name>
<dbReference type="Pfam" id="PF01817">
    <property type="entry name" value="CM_2"/>
    <property type="match status" value="1"/>
</dbReference>
<dbReference type="InterPro" id="IPR002701">
    <property type="entry name" value="CM_II_prokaryot"/>
</dbReference>
<feature type="domain" description="Chorismate mutase" evidence="2">
    <location>
        <begin position="1"/>
        <end position="90"/>
    </location>
</feature>
<dbReference type="Gene3D" id="1.20.59.10">
    <property type="entry name" value="Chorismate mutase"/>
    <property type="match status" value="1"/>
</dbReference>
<dbReference type="GO" id="GO:0046417">
    <property type="term" value="P:chorismate metabolic process"/>
    <property type="evidence" value="ECO:0007669"/>
    <property type="project" value="InterPro"/>
</dbReference>
<proteinExistence type="predicted"/>
<dbReference type="InterPro" id="IPR036979">
    <property type="entry name" value="CM_dom_sf"/>
</dbReference>
<dbReference type="GO" id="GO:0004106">
    <property type="term" value="F:chorismate mutase activity"/>
    <property type="evidence" value="ECO:0007669"/>
    <property type="project" value="UniProtKB-EC"/>
</dbReference>
<reference evidence="3 4" key="1">
    <citation type="submission" date="2017-07" db="EMBL/GenBank/DDBJ databases">
        <title>Niveispirillum cyanobacteriorum sp. nov., isolated from cyanobacterial aggregates in a eutrophic lake.</title>
        <authorList>
            <person name="Cai H."/>
        </authorList>
    </citation>
    <scope>NUCLEOTIDE SEQUENCE [LARGE SCALE GENOMIC DNA]</scope>
    <source>
        <strain evidence="4">TH1-14</strain>
    </source>
</reference>
<keyword evidence="4" id="KW-1185">Reference proteome</keyword>
<dbReference type="AlphaFoldDB" id="A0A255Z1I9"/>
<evidence type="ECO:0000313" key="4">
    <source>
        <dbReference type="Proteomes" id="UP000216998"/>
    </source>
</evidence>
<evidence type="ECO:0000313" key="3">
    <source>
        <dbReference type="EMBL" id="OYQ35291.1"/>
    </source>
</evidence>
<accession>A0A255Z1I9</accession>
<evidence type="ECO:0000259" key="2">
    <source>
        <dbReference type="PROSITE" id="PS51168"/>
    </source>
</evidence>
<comment type="caution">
    <text evidence="3">The sequence shown here is derived from an EMBL/GenBank/DDBJ whole genome shotgun (WGS) entry which is preliminary data.</text>
</comment>
<dbReference type="EC" id="5.4.99.5" evidence="1"/>
<dbReference type="InterPro" id="IPR036263">
    <property type="entry name" value="Chorismate_II_sf"/>
</dbReference>
<organism evidence="3 4">
    <name type="scientific">Niveispirillum lacus</name>
    <dbReference type="NCBI Taxonomy" id="1981099"/>
    <lineage>
        <taxon>Bacteria</taxon>
        <taxon>Pseudomonadati</taxon>
        <taxon>Pseudomonadota</taxon>
        <taxon>Alphaproteobacteria</taxon>
        <taxon>Rhodospirillales</taxon>
        <taxon>Azospirillaceae</taxon>
        <taxon>Niveispirillum</taxon>
    </lineage>
</organism>
<sequence length="288" mass="31175">MPTKPTLDDLRRQIDTIDAEIHTLLMRRAQVVEEVAKVKPPGRPYIRPGREAEIVRNLVARHTGSFPVNAVVRIWREMIAALTRIQGPLGVAVVCPNEAQSPLWDNARDHFGSTTPTFAVNTPMAALRAVSDGTATVAVVPWPEEDDNDPWWRFILSPDPKTPRIIARLPFLRVEGQSVGREGGDALVLAAVPMEATGDDRTLLAVEVTQDVSRGRLKDVLEAAGFATLQLRTHHLPGGGGAVHLVEVEGFVPPDDSRLSSALQRLGDNASSVLPIGAYATPVVLARG</sequence>
<dbReference type="EMBL" id="NOXU01000026">
    <property type="protein sequence ID" value="OYQ35291.1"/>
    <property type="molecule type" value="Genomic_DNA"/>
</dbReference>
<evidence type="ECO:0000256" key="1">
    <source>
        <dbReference type="ARBA" id="ARBA00012404"/>
    </source>
</evidence>
<dbReference type="Proteomes" id="UP000216998">
    <property type="component" value="Unassembled WGS sequence"/>
</dbReference>
<protein>
    <recommendedName>
        <fullName evidence="1">chorismate mutase</fullName>
        <ecNumber evidence="1">5.4.99.5</ecNumber>
    </recommendedName>
</protein>
<dbReference type="RefSeq" id="WP_094455741.1">
    <property type="nucleotide sequence ID" value="NZ_NOXU01000026.1"/>
</dbReference>